<evidence type="ECO:0000313" key="2">
    <source>
        <dbReference type="EMBL" id="CDI03665.1"/>
    </source>
</evidence>
<dbReference type="Gene3D" id="3.90.1570.10">
    <property type="entry name" value="tt1808, chain A"/>
    <property type="match status" value="1"/>
</dbReference>
<dbReference type="PANTHER" id="PTHR34107">
    <property type="entry name" value="SLL0198 PROTEIN-RELATED"/>
    <property type="match status" value="1"/>
</dbReference>
<dbReference type="OrthoDB" id="5568181at2"/>
<feature type="domain" description="Putative restriction endonuclease" evidence="1">
    <location>
        <begin position="13"/>
        <end position="140"/>
    </location>
</feature>
<dbReference type="RefSeq" id="WP_048674556.1">
    <property type="nucleotide sequence ID" value="NZ_CBTJ020000071.1"/>
</dbReference>
<reference evidence="2" key="2">
    <citation type="submission" date="2014-03" db="EMBL/GenBank/DDBJ databases">
        <title>Candidatus Competibacter-lineage genomes retrieved from metagenomes reveal functional metabolic diversity.</title>
        <authorList>
            <person name="McIlroy S.J."/>
            <person name="Albertsen M."/>
            <person name="Andresen E.K."/>
            <person name="Saunders A.M."/>
            <person name="Kristiansen R."/>
            <person name="Stokholm-Bjerregaard M."/>
            <person name="Nielsen K.L."/>
            <person name="Nielsen P.H."/>
        </authorList>
    </citation>
    <scope>NUCLEOTIDE SEQUENCE</scope>
    <source>
        <strain evidence="2">Run_A_D11</strain>
    </source>
</reference>
<dbReference type="InterPro" id="IPR008538">
    <property type="entry name" value="Uma2"/>
</dbReference>
<proteinExistence type="predicted"/>
<accession>W6MBU2</accession>
<comment type="caution">
    <text evidence="2">The sequence shown here is derived from an EMBL/GenBank/DDBJ whole genome shotgun (WGS) entry which is preliminary data.</text>
</comment>
<gene>
    <name evidence="2" type="ORF">BN873_610062</name>
</gene>
<dbReference type="EMBL" id="CBTJ020000071">
    <property type="protein sequence ID" value="CDI03665.1"/>
    <property type="molecule type" value="Genomic_DNA"/>
</dbReference>
<dbReference type="InterPro" id="IPR012296">
    <property type="entry name" value="Nuclease_put_TT1808"/>
</dbReference>
<reference evidence="2" key="1">
    <citation type="submission" date="2013-07" db="EMBL/GenBank/DDBJ databases">
        <authorList>
            <person name="McIlroy S."/>
        </authorList>
    </citation>
    <scope>NUCLEOTIDE SEQUENCE [LARGE SCALE GENOMIC DNA]</scope>
    <source>
        <strain evidence="2">Run_A_D11</strain>
    </source>
</reference>
<dbReference type="InterPro" id="IPR011335">
    <property type="entry name" value="Restrct_endonuc-II-like"/>
</dbReference>
<sequence length="158" mass="18005">MNWLEVCEHPDLQDLPFKIELDETGKIIMSPTKVYHSVYQGEIIRLLFSLSKTGKALAECAIATRLGTKVADVAWASSERLKTIWSEVECSVAPELCVEVLSSTNTEAEMRTKRQLYFEKGAREVWICNTDGRLTFFNSENELPRSMLFPDFPERIAP</sequence>
<dbReference type="CDD" id="cd06260">
    <property type="entry name" value="DUF820-like"/>
    <property type="match status" value="1"/>
</dbReference>
<keyword evidence="3" id="KW-1185">Reference proteome</keyword>
<dbReference type="AlphaFoldDB" id="W6MBU2"/>
<name>W6MBU2_9GAMM</name>
<evidence type="ECO:0000259" key="1">
    <source>
        <dbReference type="Pfam" id="PF05685"/>
    </source>
</evidence>
<evidence type="ECO:0000313" key="3">
    <source>
        <dbReference type="Proteomes" id="UP000035760"/>
    </source>
</evidence>
<protein>
    <recommendedName>
        <fullName evidence="1">Putative restriction endonuclease domain-containing protein</fullName>
    </recommendedName>
</protein>
<dbReference type="Pfam" id="PF05685">
    <property type="entry name" value="Uma2"/>
    <property type="match status" value="1"/>
</dbReference>
<dbReference type="STRING" id="1400863.BN873_610062"/>
<dbReference type="SUPFAM" id="SSF52980">
    <property type="entry name" value="Restriction endonuclease-like"/>
    <property type="match status" value="1"/>
</dbReference>
<organism evidence="2 3">
    <name type="scientific">Candidatus Competibacter denitrificans Run_A_D11</name>
    <dbReference type="NCBI Taxonomy" id="1400863"/>
    <lineage>
        <taxon>Bacteria</taxon>
        <taxon>Pseudomonadati</taxon>
        <taxon>Pseudomonadota</taxon>
        <taxon>Gammaproteobacteria</taxon>
        <taxon>Candidatus Competibacteraceae</taxon>
        <taxon>Candidatus Competibacter</taxon>
    </lineage>
</organism>
<dbReference type="PANTHER" id="PTHR34107:SF1">
    <property type="entry name" value="SLL0198 PROTEIN"/>
    <property type="match status" value="1"/>
</dbReference>
<dbReference type="Proteomes" id="UP000035760">
    <property type="component" value="Unassembled WGS sequence"/>
</dbReference>